<dbReference type="Gene3D" id="3.40.50.720">
    <property type="entry name" value="NAD(P)-binding Rossmann-like Domain"/>
    <property type="match status" value="1"/>
</dbReference>
<keyword evidence="4" id="KW-1185">Reference proteome</keyword>
<dbReference type="OrthoDB" id="10254221at2759"/>
<evidence type="ECO:0000259" key="2">
    <source>
        <dbReference type="Pfam" id="PF13460"/>
    </source>
</evidence>
<dbReference type="AlphaFoldDB" id="A0A8H3IXT9"/>
<gene>
    <name evidence="3" type="ORF">HETSPECPRED_000512</name>
</gene>
<dbReference type="InterPro" id="IPR036291">
    <property type="entry name" value="NAD(P)-bd_dom_sf"/>
</dbReference>
<comment type="caution">
    <text evidence="3">The sequence shown here is derived from an EMBL/GenBank/DDBJ whole genome shotgun (WGS) entry which is preliminary data.</text>
</comment>
<dbReference type="EMBL" id="CAJPDS010000100">
    <property type="protein sequence ID" value="CAF9937358.1"/>
    <property type="molecule type" value="Genomic_DNA"/>
</dbReference>
<proteinExistence type="inferred from homology"/>
<evidence type="ECO:0000313" key="3">
    <source>
        <dbReference type="EMBL" id="CAF9937358.1"/>
    </source>
</evidence>
<reference evidence="3" key="1">
    <citation type="submission" date="2021-03" db="EMBL/GenBank/DDBJ databases">
        <authorList>
            <person name="Tagirdzhanova G."/>
        </authorList>
    </citation>
    <scope>NUCLEOTIDE SEQUENCE</scope>
</reference>
<feature type="domain" description="NAD(P)-binding" evidence="2">
    <location>
        <begin position="8"/>
        <end position="213"/>
    </location>
</feature>
<accession>A0A8H3IXT9</accession>
<dbReference type="Pfam" id="PF13460">
    <property type="entry name" value="NAD_binding_10"/>
    <property type="match status" value="1"/>
</dbReference>
<comment type="similarity">
    <text evidence="1">Belongs to the avfA family.</text>
</comment>
<sequence>MPTYAVLGATGSTGQSLLNLLLQNPDNTVHAYVRSRSKLESLSPKLCAHDNLQIFEGALTDIPLIASCVAHTSTVFAVIGANKSEPGMRVVQDAAHSLVAAMCHLQALHPEVPLPKIQFLSSAGINPHYTRDVSPVMIAVGHTALFYAYEDLKQAEAYLKLHKSWLNVTFIHAGGLTNDVQRGHRLSLEATSEDMQGFISYMDTAAGMIELAETERDQYNWKGLRVVPTSSDVKFNWGAPMIFVRGIFAYFLPSTYLALQRVGLVE</sequence>
<dbReference type="InterPro" id="IPR016040">
    <property type="entry name" value="NAD(P)-bd_dom"/>
</dbReference>
<dbReference type="Proteomes" id="UP000664521">
    <property type="component" value="Unassembled WGS sequence"/>
</dbReference>
<dbReference type="SUPFAM" id="SSF51735">
    <property type="entry name" value="NAD(P)-binding Rossmann-fold domains"/>
    <property type="match status" value="1"/>
</dbReference>
<evidence type="ECO:0000313" key="4">
    <source>
        <dbReference type="Proteomes" id="UP000664521"/>
    </source>
</evidence>
<dbReference type="PANTHER" id="PTHR15020:SF50">
    <property type="entry name" value="UPF0659 PROTEIN YMR090W"/>
    <property type="match status" value="1"/>
</dbReference>
<protein>
    <recommendedName>
        <fullName evidence="2">NAD(P)-binding domain-containing protein</fullName>
    </recommendedName>
</protein>
<evidence type="ECO:0000256" key="1">
    <source>
        <dbReference type="ARBA" id="ARBA00038376"/>
    </source>
</evidence>
<dbReference type="PANTHER" id="PTHR15020">
    <property type="entry name" value="FLAVIN REDUCTASE-RELATED"/>
    <property type="match status" value="1"/>
</dbReference>
<name>A0A8H3IXT9_9LECA</name>
<organism evidence="3 4">
    <name type="scientific">Heterodermia speciosa</name>
    <dbReference type="NCBI Taxonomy" id="116794"/>
    <lineage>
        <taxon>Eukaryota</taxon>
        <taxon>Fungi</taxon>
        <taxon>Dikarya</taxon>
        <taxon>Ascomycota</taxon>
        <taxon>Pezizomycotina</taxon>
        <taxon>Lecanoromycetes</taxon>
        <taxon>OSLEUM clade</taxon>
        <taxon>Lecanoromycetidae</taxon>
        <taxon>Caliciales</taxon>
        <taxon>Physciaceae</taxon>
        <taxon>Heterodermia</taxon>
    </lineage>
</organism>